<gene>
    <name evidence="1" type="ORF">F6J89_22185</name>
</gene>
<name>A0A6B3N9H4_9CYAN</name>
<proteinExistence type="predicted"/>
<dbReference type="AlphaFoldDB" id="A0A6B3N9H4"/>
<comment type="caution">
    <text evidence="1">The sequence shown here is derived from an EMBL/GenBank/DDBJ whole genome shotgun (WGS) entry which is preliminary data.</text>
</comment>
<reference evidence="1" key="1">
    <citation type="submission" date="2019-11" db="EMBL/GenBank/DDBJ databases">
        <title>Genomic insights into an expanded diversity of filamentous marine cyanobacteria reveals the extraordinary biosynthetic potential of Moorea and Okeania.</title>
        <authorList>
            <person name="Ferreira Leao T."/>
            <person name="Wang M."/>
            <person name="Moss N."/>
            <person name="Da Silva R."/>
            <person name="Sanders J."/>
            <person name="Nurk S."/>
            <person name="Gurevich A."/>
            <person name="Humphrey G."/>
            <person name="Reher R."/>
            <person name="Zhu Q."/>
            <person name="Belda-Ferre P."/>
            <person name="Glukhov E."/>
            <person name="Rex R."/>
            <person name="Dorrestein P.C."/>
            <person name="Knight R."/>
            <person name="Pevzner P."/>
            <person name="Gerwick W.H."/>
            <person name="Gerwick L."/>
        </authorList>
    </citation>
    <scope>NUCLEOTIDE SEQUENCE</scope>
    <source>
        <strain evidence="1">SIO1C4</strain>
    </source>
</reference>
<sequence length="48" mass="5521">MKFEDVLALFADHEINLFGDVVTSAEPNYIILAYTTYPEPVRYQSLLL</sequence>
<dbReference type="EMBL" id="JAAHFQ010000514">
    <property type="protein sequence ID" value="NER30256.1"/>
    <property type="molecule type" value="Genomic_DNA"/>
</dbReference>
<evidence type="ECO:0000313" key="1">
    <source>
        <dbReference type="EMBL" id="NER30256.1"/>
    </source>
</evidence>
<accession>A0A6B3N9H4</accession>
<organism evidence="1">
    <name type="scientific">Symploca sp. SIO1C4</name>
    <dbReference type="NCBI Taxonomy" id="2607765"/>
    <lineage>
        <taxon>Bacteria</taxon>
        <taxon>Bacillati</taxon>
        <taxon>Cyanobacteriota</taxon>
        <taxon>Cyanophyceae</taxon>
        <taxon>Coleofasciculales</taxon>
        <taxon>Coleofasciculaceae</taxon>
        <taxon>Symploca</taxon>
    </lineage>
</organism>
<protein>
    <submittedName>
        <fullName evidence="1">Uncharacterized protein</fullName>
    </submittedName>
</protein>